<accession>A0A265NBU2</accession>
<dbReference type="EMBL" id="NPMS01000002">
    <property type="protein sequence ID" value="OZU89265.1"/>
    <property type="molecule type" value="Genomic_DNA"/>
</dbReference>
<proteinExistence type="predicted"/>
<dbReference type="OrthoDB" id="5430844at2"/>
<evidence type="ECO:0000313" key="2">
    <source>
        <dbReference type="Proteomes" id="UP000216498"/>
    </source>
</evidence>
<dbReference type="InterPro" id="IPR027417">
    <property type="entry name" value="P-loop_NTPase"/>
</dbReference>
<dbReference type="SUPFAM" id="SSF52540">
    <property type="entry name" value="P-loop containing nucleoside triphosphate hydrolases"/>
    <property type="match status" value="1"/>
</dbReference>
<comment type="caution">
    <text evidence="1">The sequence shown here is derived from an EMBL/GenBank/DDBJ whole genome shotgun (WGS) entry which is preliminary data.</text>
</comment>
<sequence>MFETAKIALYTAFGFKVSSDFLLPELNHISYKDFEPDLIIKKEDLSNLWSEYVEIDSYYYIKENFCMFKIPGVAIYKIEDGRYISFSPIEGSNEDQIRLYLLGTCMGVALMQRKILPIHGSCIAIDGKAYAVVGDSGAGKSTLASAFINRGFKLLTDDVIAVTLSKDNTPFVVPSYPQQKLWQESLDHFGMESNQFRPVYDRVTKFAVPVNNHFYDQPLPLAGIFVLSKAEQNAIEIMSIQELERFPVLYYNTYRNFMINRLGLLEWHFEFSANMVNKLDFHRIIRPSSCFTANELVDNILNVINKENKIYPKGEKVI</sequence>
<dbReference type="RefSeq" id="WP_094884589.1">
    <property type="nucleotide sequence ID" value="NZ_NPMS01000002.1"/>
</dbReference>
<name>A0A265NBU2_9BACI</name>
<protein>
    <submittedName>
        <fullName evidence="1">Aldolase</fullName>
    </submittedName>
</protein>
<keyword evidence="2" id="KW-1185">Reference proteome</keyword>
<dbReference type="Gene3D" id="3.40.50.300">
    <property type="entry name" value="P-loop containing nucleotide triphosphate hydrolases"/>
    <property type="match status" value="1"/>
</dbReference>
<dbReference type="Proteomes" id="UP000216498">
    <property type="component" value="Unassembled WGS sequence"/>
</dbReference>
<reference evidence="1 2" key="1">
    <citation type="submission" date="2017-08" db="EMBL/GenBank/DDBJ databases">
        <title>Virgibacillus indicus sp. nov. and Virgibacillus profoundi sp. nov, two moderately halophilic bacteria isolated from marine sediment by using the Microfluidic Streak Plate.</title>
        <authorList>
            <person name="Xu B."/>
            <person name="Hu B."/>
            <person name="Wang J."/>
            <person name="Zhu Y."/>
            <person name="Huang L."/>
            <person name="Du W."/>
            <person name="Huang Y."/>
        </authorList>
    </citation>
    <scope>NUCLEOTIDE SEQUENCE [LARGE SCALE GENOMIC DNA]</scope>
    <source>
        <strain evidence="1 2">IO3-P2-C2</strain>
    </source>
</reference>
<gene>
    <name evidence="1" type="ORF">CIL03_05980</name>
</gene>
<dbReference type="AlphaFoldDB" id="A0A265NBU2"/>
<evidence type="ECO:0000313" key="1">
    <source>
        <dbReference type="EMBL" id="OZU89265.1"/>
    </source>
</evidence>
<dbReference type="SUPFAM" id="SSF53795">
    <property type="entry name" value="PEP carboxykinase-like"/>
    <property type="match status" value="1"/>
</dbReference>
<organism evidence="1 2">
    <name type="scientific">Virgibacillus indicus</name>
    <dbReference type="NCBI Taxonomy" id="2024554"/>
    <lineage>
        <taxon>Bacteria</taxon>
        <taxon>Bacillati</taxon>
        <taxon>Bacillota</taxon>
        <taxon>Bacilli</taxon>
        <taxon>Bacillales</taxon>
        <taxon>Bacillaceae</taxon>
        <taxon>Virgibacillus</taxon>
    </lineage>
</organism>